<dbReference type="Proteomes" id="UP000061468">
    <property type="component" value="Chromosome"/>
</dbReference>
<dbReference type="AlphaFoldDB" id="A0AAC8XJU0"/>
<reference evidence="1 2" key="1">
    <citation type="submission" date="2015-12" db="EMBL/GenBank/DDBJ databases">
        <title>Intraspecies pangenome expansion in the marine bacterium Alteromonas.</title>
        <authorList>
            <person name="Lopez-Perez M."/>
            <person name="Rodriguez-Valera F."/>
        </authorList>
    </citation>
    <scope>NUCLEOTIDE SEQUENCE [LARGE SCALE GENOMIC DNA]</scope>
    <source>
        <strain evidence="1 2">UM8</strain>
    </source>
</reference>
<dbReference type="EMBL" id="CP013928">
    <property type="protein sequence ID" value="AMJ78376.1"/>
    <property type="molecule type" value="Genomic_DNA"/>
</dbReference>
<evidence type="ECO:0000313" key="1">
    <source>
        <dbReference type="EMBL" id="AMJ78376.1"/>
    </source>
</evidence>
<evidence type="ECO:0000313" key="2">
    <source>
        <dbReference type="Proteomes" id="UP000061468"/>
    </source>
</evidence>
<name>A0AAC8XJU0_9ALTE</name>
<protein>
    <submittedName>
        <fullName evidence="1">Uncharacterized protein</fullName>
    </submittedName>
</protein>
<gene>
    <name evidence="1" type="ORF">AV942_08755</name>
</gene>
<organism evidence="1 2">
    <name type="scientific">Alteromonas mediterranea</name>
    <dbReference type="NCBI Taxonomy" id="314275"/>
    <lineage>
        <taxon>Bacteria</taxon>
        <taxon>Pseudomonadati</taxon>
        <taxon>Pseudomonadota</taxon>
        <taxon>Gammaproteobacteria</taxon>
        <taxon>Alteromonadales</taxon>
        <taxon>Alteromonadaceae</taxon>
        <taxon>Alteromonas/Salinimonas group</taxon>
        <taxon>Alteromonas</taxon>
    </lineage>
</organism>
<proteinExistence type="predicted"/>
<sequence>MQPENFYPDIKALGKRYDEPELLAQVKQAIQSGDAVPVTTKETLIIIKPIYDHQSRTGMLVWVGIHRAQKGVGKYFQLVLDMAKSANMSFIRFETKRKGFAKLGARFGYERIGQRNDYTIYQKEVY</sequence>
<accession>A0AAC8XJU0</accession>
<dbReference type="RefSeq" id="WP_015067012.1">
    <property type="nucleotide sequence ID" value="NZ_CP013928.1"/>
</dbReference>